<organism evidence="2">
    <name type="scientific">Kitasatospora sp. CMC57</name>
    <dbReference type="NCBI Taxonomy" id="3231513"/>
    <lineage>
        <taxon>Bacteria</taxon>
        <taxon>Bacillati</taxon>
        <taxon>Actinomycetota</taxon>
        <taxon>Actinomycetes</taxon>
        <taxon>Kitasatosporales</taxon>
        <taxon>Streptomycetaceae</taxon>
        <taxon>Kitasatospora</taxon>
    </lineage>
</organism>
<dbReference type="EMBL" id="AP035881">
    <property type="protein sequence ID" value="BFP46661.1"/>
    <property type="molecule type" value="Genomic_DNA"/>
</dbReference>
<dbReference type="Pfam" id="PF01939">
    <property type="entry name" value="NucS_C"/>
    <property type="match status" value="1"/>
</dbReference>
<name>A0AB33JYX9_9ACTN</name>
<evidence type="ECO:0000313" key="2">
    <source>
        <dbReference type="EMBL" id="BFP46661.1"/>
    </source>
</evidence>
<reference evidence="2" key="1">
    <citation type="submission" date="2024-07" db="EMBL/GenBank/DDBJ databases">
        <title>Complete genome sequences of cellulolytic bacteria, Kitasatospora sp. CMC57 and Streptomyces sp. CMC78, isolated from Japanese agricultural soil.</title>
        <authorList>
            <person name="Hashimoto T."/>
            <person name="Ito M."/>
            <person name="Iwamoto M."/>
            <person name="Fukahori D."/>
            <person name="Shoda T."/>
            <person name="Sakoda M."/>
            <person name="Morohoshi T."/>
            <person name="Mitsuboshi M."/>
            <person name="Nishizawa T."/>
        </authorList>
    </citation>
    <scope>NUCLEOTIDE SEQUENCE</scope>
    <source>
        <strain evidence="2">CMC57</strain>
    </source>
</reference>
<dbReference type="GO" id="GO:0004519">
    <property type="term" value="F:endonuclease activity"/>
    <property type="evidence" value="ECO:0007669"/>
    <property type="project" value="InterPro"/>
</dbReference>
<dbReference type="InterPro" id="IPR048301">
    <property type="entry name" value="NucS_C"/>
</dbReference>
<accession>A0AB33JYX9</accession>
<dbReference type="Gene3D" id="3.40.1350.10">
    <property type="match status" value="1"/>
</dbReference>
<dbReference type="GO" id="GO:0003676">
    <property type="term" value="F:nucleic acid binding"/>
    <property type="evidence" value="ECO:0007669"/>
    <property type="project" value="InterPro"/>
</dbReference>
<evidence type="ECO:0000259" key="1">
    <source>
        <dbReference type="Pfam" id="PF01939"/>
    </source>
</evidence>
<proteinExistence type="predicted"/>
<sequence>MPLEDRLERLIEADPTILGRPLLVIGRQVQTPFGKVVDLLGVDGEGTLHVLELKRDRTPRDVVAQILDYGSWVQGLTNDEVREIHAEYVRKRGTGEAFDGAFADRFGVSPPEELNTAHTLTVVASEMDPATERIVTYLSAGYGVPLNVLFFRYFEDGDHHYLARTWLIDEVIAAPPSGGAKSRGKQEPWNGQDWYVAFGEDTVRNWDDARHHGFVSAGGGKQYSRNLQNLQPGARIFTHIPTAGYVGVGIVMGKAEPFDEAELTVDGELRPLSSLELRGTYQHDFPQDDPEDRREWIVPVSWEAAVPRDQAFWKKDLFANQNTACKLRSRHTIEEVSLHFKIDK</sequence>
<gene>
    <name evidence="2" type="ORF">KCMC57_30290</name>
</gene>
<protein>
    <recommendedName>
        <fullName evidence="1">Endonuclease NucS C-terminal domain-containing protein</fullName>
    </recommendedName>
</protein>
<dbReference type="InterPro" id="IPR011856">
    <property type="entry name" value="tRNA_endonuc-like_dom_sf"/>
</dbReference>
<feature type="domain" description="Endonuclease NucS C-terminal" evidence="1">
    <location>
        <begin position="4"/>
        <end position="81"/>
    </location>
</feature>
<dbReference type="AlphaFoldDB" id="A0AB33JYX9"/>